<evidence type="ECO:0000256" key="1">
    <source>
        <dbReference type="SAM" id="SignalP"/>
    </source>
</evidence>
<dbReference type="Pfam" id="PF14269">
    <property type="entry name" value="Arylsulfotran_2"/>
    <property type="match status" value="1"/>
</dbReference>
<dbReference type="PANTHER" id="PTHR35340">
    <property type="entry name" value="PQQ ENZYME REPEAT PROTEIN-RELATED"/>
    <property type="match status" value="1"/>
</dbReference>
<dbReference type="InterPro" id="IPR053143">
    <property type="entry name" value="Arylsulfate_ST"/>
</dbReference>
<protein>
    <submittedName>
        <fullName evidence="2">ASST-domain-containing protein</fullName>
    </submittedName>
</protein>
<evidence type="ECO:0000313" key="2">
    <source>
        <dbReference type="EMBL" id="KAF2106699.1"/>
    </source>
</evidence>
<name>A0A6A5YHH4_9PLEO</name>
<feature type="signal peptide" evidence="1">
    <location>
        <begin position="1"/>
        <end position="20"/>
    </location>
</feature>
<gene>
    <name evidence="2" type="ORF">BDV96DRAFT_590722</name>
</gene>
<reference evidence="2" key="1">
    <citation type="journal article" date="2020" name="Stud. Mycol.">
        <title>101 Dothideomycetes genomes: a test case for predicting lifestyles and emergence of pathogens.</title>
        <authorList>
            <person name="Haridas S."/>
            <person name="Albert R."/>
            <person name="Binder M."/>
            <person name="Bloem J."/>
            <person name="Labutti K."/>
            <person name="Salamov A."/>
            <person name="Andreopoulos B."/>
            <person name="Baker S."/>
            <person name="Barry K."/>
            <person name="Bills G."/>
            <person name="Bluhm B."/>
            <person name="Cannon C."/>
            <person name="Castanera R."/>
            <person name="Culley D."/>
            <person name="Daum C."/>
            <person name="Ezra D."/>
            <person name="Gonzalez J."/>
            <person name="Henrissat B."/>
            <person name="Kuo A."/>
            <person name="Liang C."/>
            <person name="Lipzen A."/>
            <person name="Lutzoni F."/>
            <person name="Magnuson J."/>
            <person name="Mondo S."/>
            <person name="Nolan M."/>
            <person name="Ohm R."/>
            <person name="Pangilinan J."/>
            <person name="Park H.-J."/>
            <person name="Ramirez L."/>
            <person name="Alfaro M."/>
            <person name="Sun H."/>
            <person name="Tritt A."/>
            <person name="Yoshinaga Y."/>
            <person name="Zwiers L.-H."/>
            <person name="Turgeon B."/>
            <person name="Goodwin S."/>
            <person name="Spatafora J."/>
            <person name="Crous P."/>
            <person name="Grigoriev I."/>
        </authorList>
    </citation>
    <scope>NUCLEOTIDE SEQUENCE</scope>
    <source>
        <strain evidence="2">CBS 627.86</strain>
    </source>
</reference>
<sequence>MKALALLRLVAFAYLQTCFADGQYRSRPDLSPPRLNITIPATSSASPGYIFVAPYSANRELKQDDHPEQPAAYIFRDNGDLIWSSVGYLSGFVANFHVSRYRGQNVLVAFEGRLDLLHGHGYGHATLLNEHYETIKTVTGGNHKILDLHEFSIVDEKTALVEIYDQIPLDLSPYGGNETQTWIVDAIVQELDLESGDVLFEWHSLDYVSPHESVLKLGQRPLEGTTSFEAWDYFHINSVDKNSSSNTYLISGRHVSALYKLDGETGNILWQLGGKSSNFTFENEELEFAFQHDARFHGTSPDGTIEYISLFDNGAGSNGHQGGDKNKIRNFSTGKLLALNTTDWTASLVREVVHPDRVLAASQGNTQILPNNNIFVNWGQAGSVTEFDAKGEVVWNAYLDSGDLGKGVQSYRGFRAEWTGRPREVPAIIAVESEDDEVKVFVSWNGDTETNVWRFFGVGGGRRELLGEKERKGFETSLVIEKEEVWGNGKVEVFAEAVDKRGRVLSRTEVAGLRKAVGAHGFPETGFRQDQGFLGIVEEL</sequence>
<feature type="chain" id="PRO_5025635326" evidence="1">
    <location>
        <begin position="21"/>
        <end position="540"/>
    </location>
</feature>
<evidence type="ECO:0000313" key="3">
    <source>
        <dbReference type="Proteomes" id="UP000799770"/>
    </source>
</evidence>
<dbReference type="InterPro" id="IPR011047">
    <property type="entry name" value="Quinoprotein_ADH-like_sf"/>
</dbReference>
<keyword evidence="1" id="KW-0732">Signal</keyword>
<dbReference type="PANTHER" id="PTHR35340:SF9">
    <property type="entry name" value="ASST-DOMAIN-CONTAINING PROTEIN"/>
    <property type="match status" value="1"/>
</dbReference>
<dbReference type="AlphaFoldDB" id="A0A6A5YHH4"/>
<accession>A0A6A5YHH4</accession>
<dbReference type="InterPro" id="IPR039535">
    <property type="entry name" value="ASST-like"/>
</dbReference>
<keyword evidence="3" id="KW-1185">Reference proteome</keyword>
<dbReference type="OrthoDB" id="5427350at2759"/>
<organism evidence="2 3">
    <name type="scientific">Lophiotrema nucula</name>
    <dbReference type="NCBI Taxonomy" id="690887"/>
    <lineage>
        <taxon>Eukaryota</taxon>
        <taxon>Fungi</taxon>
        <taxon>Dikarya</taxon>
        <taxon>Ascomycota</taxon>
        <taxon>Pezizomycotina</taxon>
        <taxon>Dothideomycetes</taxon>
        <taxon>Pleosporomycetidae</taxon>
        <taxon>Pleosporales</taxon>
        <taxon>Lophiotremataceae</taxon>
        <taxon>Lophiotrema</taxon>
    </lineage>
</organism>
<dbReference type="EMBL" id="ML977360">
    <property type="protein sequence ID" value="KAF2106699.1"/>
    <property type="molecule type" value="Genomic_DNA"/>
</dbReference>
<proteinExistence type="predicted"/>
<dbReference type="Proteomes" id="UP000799770">
    <property type="component" value="Unassembled WGS sequence"/>
</dbReference>
<dbReference type="SUPFAM" id="SSF50998">
    <property type="entry name" value="Quinoprotein alcohol dehydrogenase-like"/>
    <property type="match status" value="1"/>
</dbReference>